<dbReference type="PANTHER" id="PTHR35276">
    <property type="entry name" value="S-ADENOSYL-L-METHIONINE-DEPENDENT METHYLTRANSFERASES SUPERFAMILY PROTEIN"/>
    <property type="match status" value="1"/>
</dbReference>
<protein>
    <submittedName>
        <fullName evidence="1">Arsenite S-adenosylmethyltransferase</fullName>
    </submittedName>
</protein>
<reference evidence="1 2" key="1">
    <citation type="submission" date="2019-02" db="EMBL/GenBank/DDBJ databases">
        <title>Deep-cultivation of Planctomycetes and their phenomic and genomic characterization uncovers novel biology.</title>
        <authorList>
            <person name="Wiegand S."/>
            <person name="Jogler M."/>
            <person name="Boedeker C."/>
            <person name="Pinto D."/>
            <person name="Vollmers J."/>
            <person name="Rivas-Marin E."/>
            <person name="Kohn T."/>
            <person name="Peeters S.H."/>
            <person name="Heuer A."/>
            <person name="Rast P."/>
            <person name="Oberbeckmann S."/>
            <person name="Bunk B."/>
            <person name="Jeske O."/>
            <person name="Meyerdierks A."/>
            <person name="Storesund J.E."/>
            <person name="Kallscheuer N."/>
            <person name="Luecker S."/>
            <person name="Lage O.M."/>
            <person name="Pohl T."/>
            <person name="Merkel B.J."/>
            <person name="Hornburger P."/>
            <person name="Mueller R.-W."/>
            <person name="Bruemmer F."/>
            <person name="Labrenz M."/>
            <person name="Spormann A.M."/>
            <person name="Op den Camp H."/>
            <person name="Overmann J."/>
            <person name="Amann R."/>
            <person name="Jetten M.S.M."/>
            <person name="Mascher T."/>
            <person name="Medema M.H."/>
            <person name="Devos D.P."/>
            <person name="Kaster A.-K."/>
            <person name="Ovreas L."/>
            <person name="Rohde M."/>
            <person name="Galperin M.Y."/>
            <person name="Jogler C."/>
        </authorList>
    </citation>
    <scope>NUCLEOTIDE SEQUENCE [LARGE SCALE GENOMIC DNA]</scope>
    <source>
        <strain evidence="1 2">Pan241w</strain>
    </source>
</reference>
<dbReference type="Pfam" id="PF06962">
    <property type="entry name" value="rRNA_methylase"/>
    <property type="match status" value="1"/>
</dbReference>
<dbReference type="CDD" id="cd02440">
    <property type="entry name" value="AdoMet_MTases"/>
    <property type="match status" value="1"/>
</dbReference>
<dbReference type="InterPro" id="IPR010719">
    <property type="entry name" value="MnmM_MeTrfase"/>
</dbReference>
<dbReference type="Proteomes" id="UP000317171">
    <property type="component" value="Chromosome"/>
</dbReference>
<dbReference type="EMBL" id="CP036269">
    <property type="protein sequence ID" value="QDT43942.1"/>
    <property type="molecule type" value="Genomic_DNA"/>
</dbReference>
<keyword evidence="2" id="KW-1185">Reference proteome</keyword>
<dbReference type="AlphaFoldDB" id="A0A517RJ99"/>
<dbReference type="PANTHER" id="PTHR35276:SF1">
    <property type="entry name" value="TRNA (MNM(5)S(2)U34)-METHYLTRANSFERASE, CHLOROPLASTIC"/>
    <property type="match status" value="1"/>
</dbReference>
<gene>
    <name evidence="1" type="ORF">Pan241w_40460</name>
</gene>
<dbReference type="GO" id="GO:0032259">
    <property type="term" value="P:methylation"/>
    <property type="evidence" value="ECO:0007669"/>
    <property type="project" value="UniProtKB-KW"/>
</dbReference>
<dbReference type="SUPFAM" id="SSF53335">
    <property type="entry name" value="S-adenosyl-L-methionine-dependent methyltransferases"/>
    <property type="match status" value="1"/>
</dbReference>
<proteinExistence type="predicted"/>
<dbReference type="Gene3D" id="3.40.50.150">
    <property type="entry name" value="Vaccinia Virus protein VP39"/>
    <property type="match status" value="1"/>
</dbReference>
<dbReference type="RefSeq" id="WP_145219002.1">
    <property type="nucleotide sequence ID" value="NZ_CP036269.1"/>
</dbReference>
<organism evidence="1 2">
    <name type="scientific">Gimesia alba</name>
    <dbReference type="NCBI Taxonomy" id="2527973"/>
    <lineage>
        <taxon>Bacteria</taxon>
        <taxon>Pseudomonadati</taxon>
        <taxon>Planctomycetota</taxon>
        <taxon>Planctomycetia</taxon>
        <taxon>Planctomycetales</taxon>
        <taxon>Planctomycetaceae</taxon>
        <taxon>Gimesia</taxon>
    </lineage>
</organism>
<dbReference type="GO" id="GO:0008168">
    <property type="term" value="F:methyltransferase activity"/>
    <property type="evidence" value="ECO:0007669"/>
    <property type="project" value="UniProtKB-KW"/>
</dbReference>
<dbReference type="OrthoDB" id="9792989at2"/>
<evidence type="ECO:0000313" key="2">
    <source>
        <dbReference type="Proteomes" id="UP000317171"/>
    </source>
</evidence>
<evidence type="ECO:0000313" key="1">
    <source>
        <dbReference type="EMBL" id="QDT43942.1"/>
    </source>
</evidence>
<name>A0A517RJ99_9PLAN</name>
<dbReference type="InterPro" id="IPR029063">
    <property type="entry name" value="SAM-dependent_MTases_sf"/>
</dbReference>
<accession>A0A517RJ99</accession>
<keyword evidence="1" id="KW-0489">Methyltransferase</keyword>
<sequence length="189" mass="20375">MTRLTDRAHQLIAAVLQPGETAVDATAGNGHDTLFLCQTVGPAGQVYAFDIQQVALNQAAELLHQSGYTNCELVCCDHSLLREMIPEEYQGRIGAIMFNLGYLPGGDHSQITQTDSTLTAIEAALLLLRPGGILTVMAYPGHAGGDSEMTAVAKRFRQLEESHFKIEVILARSESTSAPRLLVAQKPES</sequence>
<dbReference type="KEGG" id="gaz:Pan241w_40460"/>
<keyword evidence="1" id="KW-0808">Transferase</keyword>